<feature type="region of interest" description="Disordered" evidence="1">
    <location>
        <begin position="284"/>
        <end position="326"/>
    </location>
</feature>
<organism evidence="2 3">
    <name type="scientific">Hyaloscypha bicolor E</name>
    <dbReference type="NCBI Taxonomy" id="1095630"/>
    <lineage>
        <taxon>Eukaryota</taxon>
        <taxon>Fungi</taxon>
        <taxon>Dikarya</taxon>
        <taxon>Ascomycota</taxon>
        <taxon>Pezizomycotina</taxon>
        <taxon>Leotiomycetes</taxon>
        <taxon>Helotiales</taxon>
        <taxon>Hyaloscyphaceae</taxon>
        <taxon>Hyaloscypha</taxon>
        <taxon>Hyaloscypha bicolor</taxon>
    </lineage>
</organism>
<dbReference type="AlphaFoldDB" id="A0A2J6TQI2"/>
<dbReference type="RefSeq" id="XP_024742188.1">
    <property type="nucleotide sequence ID" value="XM_024884474.1"/>
</dbReference>
<sequence length="543" mass="61505">MSEPATQAAPTQELPYRDAIQLTDEMRQHCHIYLDEQLYIGALTLLSGLVTSGASHPQLLAKPTFAPEPFHIELISALLIHPRHTNQAHPNERLELASRSITFLRNILSILGPLNARLGDAFSFSPINTTRSSRRNRNTLENDSDSSSSDAEDRSERTRGVIANKGRLRRCAKDFWHVVGWALNCSVKYPKRWKYWKVWLDFMLDVLDADWKERERQDELARANENIGQEEKPLLRKCLLVEYLSEAKGRSSSMKRVVRSAFADGSPGSLKEFPEVFPNETKELKVQSGQKRKREDPRKQHFAAYDDDDAETAMDSSELTDQTPEPFQDAENTLAADPWLGGTESIALRQRLLATFSRIAAILPDCLTDCVEIYDMIYECVKLLPVPAFSLYFSPSSSSQLPIIVFVSLTQFLLLRFLPGSAPRPDSIVDRENDDLSQEVLEKCFLPFPANTSSVADNAKVSILVESQFRQFLKSCRCYHTPTLDAAIEKGILARESKCKGDKRRKDGGVRAKDEESDREWLRASGERLRNLLLWVEQNNGGD</sequence>
<dbReference type="OrthoDB" id="5411773at2759"/>
<evidence type="ECO:0000256" key="1">
    <source>
        <dbReference type="SAM" id="MobiDB-lite"/>
    </source>
</evidence>
<gene>
    <name evidence="2" type="ORF">K444DRAFT_640245</name>
</gene>
<dbReference type="Proteomes" id="UP000235371">
    <property type="component" value="Unassembled WGS sequence"/>
</dbReference>
<keyword evidence="3" id="KW-1185">Reference proteome</keyword>
<dbReference type="GeneID" id="36592551"/>
<dbReference type="EMBL" id="KZ613746">
    <property type="protein sequence ID" value="PMD65284.1"/>
    <property type="molecule type" value="Genomic_DNA"/>
</dbReference>
<protein>
    <submittedName>
        <fullName evidence="2">Uncharacterized protein</fullName>
    </submittedName>
</protein>
<name>A0A2J6TQI2_9HELO</name>
<proteinExistence type="predicted"/>
<evidence type="ECO:0000313" key="3">
    <source>
        <dbReference type="Proteomes" id="UP000235371"/>
    </source>
</evidence>
<dbReference type="InParanoid" id="A0A2J6TQI2"/>
<reference evidence="2 3" key="1">
    <citation type="submission" date="2016-04" db="EMBL/GenBank/DDBJ databases">
        <title>A degradative enzymes factory behind the ericoid mycorrhizal symbiosis.</title>
        <authorList>
            <consortium name="DOE Joint Genome Institute"/>
            <person name="Martino E."/>
            <person name="Morin E."/>
            <person name="Grelet G."/>
            <person name="Kuo A."/>
            <person name="Kohler A."/>
            <person name="Daghino S."/>
            <person name="Barry K."/>
            <person name="Choi C."/>
            <person name="Cichocki N."/>
            <person name="Clum A."/>
            <person name="Copeland A."/>
            <person name="Hainaut M."/>
            <person name="Haridas S."/>
            <person name="Labutti K."/>
            <person name="Lindquist E."/>
            <person name="Lipzen A."/>
            <person name="Khouja H.-R."/>
            <person name="Murat C."/>
            <person name="Ohm R."/>
            <person name="Olson A."/>
            <person name="Spatafora J."/>
            <person name="Veneault-Fourrey C."/>
            <person name="Henrissat B."/>
            <person name="Grigoriev I."/>
            <person name="Martin F."/>
            <person name="Perotto S."/>
        </authorList>
    </citation>
    <scope>NUCLEOTIDE SEQUENCE [LARGE SCALE GENOMIC DNA]</scope>
    <source>
        <strain evidence="2 3">E</strain>
    </source>
</reference>
<evidence type="ECO:0000313" key="2">
    <source>
        <dbReference type="EMBL" id="PMD65284.1"/>
    </source>
</evidence>
<accession>A0A2J6TQI2</accession>
<dbReference type="STRING" id="1095630.A0A2J6TQI2"/>
<feature type="compositionally biased region" description="Polar residues" evidence="1">
    <location>
        <begin position="314"/>
        <end position="325"/>
    </location>
</feature>
<feature type="region of interest" description="Disordered" evidence="1">
    <location>
        <begin position="132"/>
        <end position="158"/>
    </location>
</feature>